<evidence type="ECO:0000313" key="3">
    <source>
        <dbReference type="Proteomes" id="UP000005778"/>
    </source>
</evidence>
<accession>I5B5V1</accession>
<name>I5B5V1_9BACT</name>
<keyword evidence="3" id="KW-1185">Reference proteome</keyword>
<reference evidence="2 3" key="1">
    <citation type="submission" date="2011-09" db="EMBL/GenBank/DDBJ databases">
        <authorList>
            <consortium name="US DOE Joint Genome Institute (JGI-PGF)"/>
            <person name="Lucas S."/>
            <person name="Han J."/>
            <person name="Lapidus A."/>
            <person name="Cheng J.-F."/>
            <person name="Goodwin L."/>
            <person name="Pitluck S."/>
            <person name="Peters L."/>
            <person name="Land M.L."/>
            <person name="Hauser L."/>
            <person name="Orellana R."/>
            <person name="Lovley D."/>
            <person name="Woyke T.J."/>
        </authorList>
    </citation>
    <scope>NUCLEOTIDE SEQUENCE [LARGE SCALE GENOMIC DNA]</scope>
    <source>
        <strain evidence="2 3">2ac9</strain>
    </source>
</reference>
<dbReference type="InterPro" id="IPR029044">
    <property type="entry name" value="Nucleotide-diphossugar_trans"/>
</dbReference>
<dbReference type="PANTHER" id="PTHR43179">
    <property type="entry name" value="RHAMNOSYLTRANSFERASE WBBL"/>
    <property type="match status" value="1"/>
</dbReference>
<dbReference type="EMBL" id="CM001488">
    <property type="protein sequence ID" value="EIM64864.1"/>
    <property type="molecule type" value="Genomic_DNA"/>
</dbReference>
<sequence>MTPEKFKTTDQSVIKGRIDGVVGQGISGWALRPSDLEQRLWIELMVDGVSLGVGRAEHFHPDAGPYGDGCYGFWIPIPPVVLTMAQAVEVFVANTGETFDRPWELEKTASGTSELSQVMTDGGLRLSGWAVDPDNYRKSLRISAILNNRILVSVQADQRRFQPDNTDGHGFTLTLPLDLADGNPHEITIQDEKNRNLNGSPVRIQTFPELTSDWLHNVQITGTNKALLKIILQNYENILPKSLGFGHYREWKENFPPNAPALKLKGVAVCPAEAPASEIGRLAASNEGVLLMCEGTNLLPQALVRMAAAHREKQAALVYGDSEIEKEETIRPLFKPAWDPFLFCGYDYLGPVLIDSRIIRDLDIRPGESHVSLRTRLILAAAEHRVAHLPFPVSLCKTEIPVDPVERREVLRDSAFLRTTSAQITAHPQFTYLNRLSFPLKRRPRVSIIIPTRDRADLLGDCLGSLGQKTAYEAMEILIVDNGSTEEKTFELFRRAEQQGARILPYPHAFNYAAMNNRAAVEARGEVLCFLNNDTRVRSREWLLEMLSLLLLPKVGCVGAKLIWPNELVQHGGVVVGTHQLAAHVGNAWTTDAPGYMYRNQLTQQWSAVTAACLLTWKSIFLDNGGFDPVHYPVAFNDVDYCLRIRELGHQILWTPWAELDHLESASRGKDLTPIQKARSDMEYHHFRTRWGHYDDPFYNPNLTLSAVVEPFDGLALPPRKRKTRL</sequence>
<dbReference type="Gene3D" id="3.90.550.10">
    <property type="entry name" value="Spore Coat Polysaccharide Biosynthesis Protein SpsA, Chain A"/>
    <property type="match status" value="1"/>
</dbReference>
<dbReference type="RefSeq" id="WP_004074503.1">
    <property type="nucleotide sequence ID" value="NZ_CM001488.1"/>
</dbReference>
<keyword evidence="2" id="KW-0808">Transferase</keyword>
<organism evidence="2 3">
    <name type="scientific">Desulfobacter postgatei 2ac9</name>
    <dbReference type="NCBI Taxonomy" id="879212"/>
    <lineage>
        <taxon>Bacteria</taxon>
        <taxon>Pseudomonadati</taxon>
        <taxon>Thermodesulfobacteriota</taxon>
        <taxon>Desulfobacteria</taxon>
        <taxon>Desulfobacterales</taxon>
        <taxon>Desulfobacteraceae</taxon>
        <taxon>Desulfobacter</taxon>
    </lineage>
</organism>
<evidence type="ECO:0000259" key="1">
    <source>
        <dbReference type="Pfam" id="PF00535"/>
    </source>
</evidence>
<reference evidence="2 3" key="2">
    <citation type="submission" date="2012-02" db="EMBL/GenBank/DDBJ databases">
        <title>Improved High-Quality Draft sequence of Desulfobacter postgatei 2ac9.</title>
        <authorList>
            <consortium name="US DOE Joint Genome Institute"/>
            <person name="Lucas S."/>
            <person name="Han J."/>
            <person name="Lapidus A."/>
            <person name="Cheng J.-F."/>
            <person name="Goodwin L."/>
            <person name="Pitluck S."/>
            <person name="Peters L."/>
            <person name="Ovchinnikova G."/>
            <person name="Held B."/>
            <person name="Detter J.C."/>
            <person name="Han C."/>
            <person name="Tapia R."/>
            <person name="Land M."/>
            <person name="Hauser L."/>
            <person name="Kyrpides N."/>
            <person name="Ivanova N."/>
            <person name="Pagani I."/>
            <person name="Orellana R."/>
            <person name="Lovley D."/>
            <person name="Woyke T."/>
        </authorList>
    </citation>
    <scope>NUCLEOTIDE SEQUENCE [LARGE SCALE GENOMIC DNA]</scope>
    <source>
        <strain evidence="2 3">2ac9</strain>
    </source>
</reference>
<dbReference type="STRING" id="879212.DespoDRAFT_03055"/>
<dbReference type="Pfam" id="PF00535">
    <property type="entry name" value="Glycos_transf_2"/>
    <property type="match status" value="1"/>
</dbReference>
<dbReference type="eggNOG" id="COG1216">
    <property type="taxonomic scope" value="Bacteria"/>
</dbReference>
<feature type="domain" description="Glycosyltransferase 2-like" evidence="1">
    <location>
        <begin position="447"/>
        <end position="558"/>
    </location>
</feature>
<dbReference type="OrthoDB" id="9807209at2"/>
<dbReference type="Proteomes" id="UP000005778">
    <property type="component" value="Chromosome"/>
</dbReference>
<dbReference type="PANTHER" id="PTHR43179:SF7">
    <property type="entry name" value="RHAMNOSYLTRANSFERASE WBBL"/>
    <property type="match status" value="1"/>
</dbReference>
<evidence type="ECO:0000313" key="2">
    <source>
        <dbReference type="EMBL" id="EIM64864.1"/>
    </source>
</evidence>
<dbReference type="GO" id="GO:0016740">
    <property type="term" value="F:transferase activity"/>
    <property type="evidence" value="ECO:0007669"/>
    <property type="project" value="UniProtKB-KW"/>
</dbReference>
<dbReference type="SUPFAM" id="SSF53448">
    <property type="entry name" value="Nucleotide-diphospho-sugar transferases"/>
    <property type="match status" value="1"/>
</dbReference>
<dbReference type="HOGENOM" id="CLU_005003_3_0_7"/>
<gene>
    <name evidence="2" type="ORF">DespoDRAFT_03055</name>
</gene>
<protein>
    <submittedName>
        <fullName evidence="2">Putative glycosyltransferase</fullName>
    </submittedName>
</protein>
<proteinExistence type="predicted"/>
<dbReference type="AlphaFoldDB" id="I5B5V1"/>
<dbReference type="InterPro" id="IPR001173">
    <property type="entry name" value="Glyco_trans_2-like"/>
</dbReference>